<name>A0ABR3XZ97_9PEZI</name>
<proteinExistence type="predicted"/>
<feature type="region of interest" description="Disordered" evidence="1">
    <location>
        <begin position="103"/>
        <end position="138"/>
    </location>
</feature>
<evidence type="ECO:0000256" key="1">
    <source>
        <dbReference type="SAM" id="MobiDB-lite"/>
    </source>
</evidence>
<evidence type="ECO:0000313" key="3">
    <source>
        <dbReference type="Proteomes" id="UP001583177"/>
    </source>
</evidence>
<gene>
    <name evidence="2" type="ORF">Daus18300_001196</name>
</gene>
<sequence>MPSFFIPARDTRHRIACFALYRALLRQVPRVSLPAELTSRPGWINPIRYLIQAGFRRNKNDTSARLVTSALQSGYRFLTLLNRAHDPSTPQHNEILAFLRERQSNFPPPRPPPPPPPPSIGPDAEQQEDNKNSTARPSYVPLLTKVSAPGEKPVYKSTVRPLPLSELSGGVRKVPVLEQATSGHTFLRVGKPQSPFLGSFLHRKGKRRQERITLVRELQDEYLVQARDEDRWEAGLEALAREEGVGRLAGYGAEGRVDPAVDWGLYEFSVRLAAKHVGDGLTGEAEDMLARASAMLDIIDEEKKLAELEAKHRERLKKRARATRKRERKEEAERAERRRLWTEAREHEAQESETREKET</sequence>
<feature type="region of interest" description="Disordered" evidence="1">
    <location>
        <begin position="315"/>
        <end position="359"/>
    </location>
</feature>
<keyword evidence="3" id="KW-1185">Reference proteome</keyword>
<organism evidence="2 3">
    <name type="scientific">Diaporthe australafricana</name>
    <dbReference type="NCBI Taxonomy" id="127596"/>
    <lineage>
        <taxon>Eukaryota</taxon>
        <taxon>Fungi</taxon>
        <taxon>Dikarya</taxon>
        <taxon>Ascomycota</taxon>
        <taxon>Pezizomycotina</taxon>
        <taxon>Sordariomycetes</taxon>
        <taxon>Sordariomycetidae</taxon>
        <taxon>Diaporthales</taxon>
        <taxon>Diaporthaceae</taxon>
        <taxon>Diaporthe</taxon>
    </lineage>
</organism>
<evidence type="ECO:0000313" key="2">
    <source>
        <dbReference type="EMBL" id="KAL1881343.1"/>
    </source>
</evidence>
<feature type="compositionally biased region" description="Basic residues" evidence="1">
    <location>
        <begin position="315"/>
        <end position="327"/>
    </location>
</feature>
<feature type="compositionally biased region" description="Basic and acidic residues" evidence="1">
    <location>
        <begin position="328"/>
        <end position="359"/>
    </location>
</feature>
<protein>
    <recommendedName>
        <fullName evidence="4">Mitochondrial zinc maintenance protein 1, mitochondrial</fullName>
    </recommendedName>
</protein>
<comment type="caution">
    <text evidence="2">The sequence shown here is derived from an EMBL/GenBank/DDBJ whole genome shotgun (WGS) entry which is preliminary data.</text>
</comment>
<dbReference type="EMBL" id="JAWRVE010000006">
    <property type="protein sequence ID" value="KAL1881343.1"/>
    <property type="molecule type" value="Genomic_DNA"/>
</dbReference>
<dbReference type="Proteomes" id="UP001583177">
    <property type="component" value="Unassembled WGS sequence"/>
</dbReference>
<feature type="compositionally biased region" description="Pro residues" evidence="1">
    <location>
        <begin position="106"/>
        <end position="120"/>
    </location>
</feature>
<dbReference type="CDD" id="cd20273">
    <property type="entry name" value="Complex1_LYR_unchar"/>
    <property type="match status" value="1"/>
</dbReference>
<dbReference type="InterPro" id="IPR046896">
    <property type="entry name" value="Cup1-like_N"/>
</dbReference>
<evidence type="ECO:0008006" key="4">
    <source>
        <dbReference type="Google" id="ProtNLM"/>
    </source>
</evidence>
<accession>A0ABR3XZ97</accession>
<reference evidence="2 3" key="1">
    <citation type="journal article" date="2024" name="IMA Fungus">
        <title>IMA Genome - F19 : A genome assembly and annotation guide to empower mycologists, including annotated draft genome sequences of Ceratocystis pirilliformis, Diaporthe australafricana, Fusarium ophioides, Paecilomyces lecythidis, and Sporothrix stenoceras.</title>
        <authorList>
            <person name="Aylward J."/>
            <person name="Wilson A.M."/>
            <person name="Visagie C.M."/>
            <person name="Spraker J."/>
            <person name="Barnes I."/>
            <person name="Buitendag C."/>
            <person name="Ceriani C."/>
            <person name="Del Mar Angel L."/>
            <person name="du Plessis D."/>
            <person name="Fuchs T."/>
            <person name="Gasser K."/>
            <person name="Kramer D."/>
            <person name="Li W."/>
            <person name="Munsamy K."/>
            <person name="Piso A."/>
            <person name="Price J.L."/>
            <person name="Sonnekus B."/>
            <person name="Thomas C."/>
            <person name="van der Nest A."/>
            <person name="van Dijk A."/>
            <person name="van Heerden A."/>
            <person name="van Vuuren N."/>
            <person name="Yilmaz N."/>
            <person name="Duong T.A."/>
            <person name="van der Merwe N.A."/>
            <person name="Wingfield M.J."/>
            <person name="Wingfield B.D."/>
        </authorList>
    </citation>
    <scope>NUCLEOTIDE SEQUENCE [LARGE SCALE GENOMIC DNA]</scope>
    <source>
        <strain evidence="2 3">CMW 18300</strain>
    </source>
</reference>